<comment type="caution">
    <text evidence="1">The sequence shown here is derived from an EMBL/GenBank/DDBJ whole genome shotgun (WGS) entry which is preliminary data.</text>
</comment>
<dbReference type="RefSeq" id="WP_264490386.1">
    <property type="nucleotide sequence ID" value="NZ_JAPDDT010000023.1"/>
</dbReference>
<evidence type="ECO:0000313" key="1">
    <source>
        <dbReference type="EMBL" id="MCW1926278.1"/>
    </source>
</evidence>
<reference evidence="1 2" key="1">
    <citation type="submission" date="2022-10" db="EMBL/GenBank/DDBJ databases">
        <title>Luteolibacter arcticus strain CCTCC AB 2014275, whole genome shotgun sequencing project.</title>
        <authorList>
            <person name="Zhao G."/>
            <person name="Shen L."/>
        </authorList>
    </citation>
    <scope>NUCLEOTIDE SEQUENCE [LARGE SCALE GENOMIC DNA]</scope>
    <source>
        <strain evidence="1 2">CCTCC AB 2014275</strain>
    </source>
</reference>
<sequence>MDLWDSPVRVMWDPDGARFVLVPYGAPMWEPVKVDGGQEVQTSATVRGTGVVNYPRGNEAHKIDFTMARVKGGVKAAVQANFVDALALPRSRKDVLLSFAGGRQFRVKDCAVQSWPHEHEDQVCRQTVRILGGNIVADLGTYVEGSVWGEVPLETLMAEGGDELVTEGGDFLVGEEHEE</sequence>
<name>A0ABT3GRW8_9BACT</name>
<dbReference type="Proteomes" id="UP001320876">
    <property type="component" value="Unassembled WGS sequence"/>
</dbReference>
<protein>
    <submittedName>
        <fullName evidence="1">Uncharacterized protein</fullName>
    </submittedName>
</protein>
<dbReference type="EMBL" id="JAPDDT010000023">
    <property type="protein sequence ID" value="MCW1926278.1"/>
    <property type="molecule type" value="Genomic_DNA"/>
</dbReference>
<gene>
    <name evidence="1" type="ORF">OKA05_27235</name>
</gene>
<proteinExistence type="predicted"/>
<accession>A0ABT3GRW8</accession>
<evidence type="ECO:0000313" key="2">
    <source>
        <dbReference type="Proteomes" id="UP001320876"/>
    </source>
</evidence>
<organism evidence="1 2">
    <name type="scientific">Luteolibacter arcticus</name>
    <dbReference type="NCBI Taxonomy" id="1581411"/>
    <lineage>
        <taxon>Bacteria</taxon>
        <taxon>Pseudomonadati</taxon>
        <taxon>Verrucomicrobiota</taxon>
        <taxon>Verrucomicrobiia</taxon>
        <taxon>Verrucomicrobiales</taxon>
        <taxon>Verrucomicrobiaceae</taxon>
        <taxon>Luteolibacter</taxon>
    </lineage>
</organism>
<keyword evidence="2" id="KW-1185">Reference proteome</keyword>